<evidence type="ECO:0000313" key="2">
    <source>
        <dbReference type="EMBL" id="TCM63839.1"/>
    </source>
</evidence>
<keyword evidence="3" id="KW-1185">Reference proteome</keyword>
<evidence type="ECO:0000256" key="1">
    <source>
        <dbReference type="SAM" id="Phobius"/>
    </source>
</evidence>
<sequence length="66" mass="7138">MSSQLHNSALLLLGGFVSGMHLLWFAAVACLFSKPSLRARMLEKQQLINRVIGLILGGLAVLLFAT</sequence>
<keyword evidence="1" id="KW-0812">Transmembrane</keyword>
<dbReference type="Proteomes" id="UP000294963">
    <property type="component" value="Unassembled WGS sequence"/>
</dbReference>
<reference evidence="2 3" key="1">
    <citation type="submission" date="2019-03" db="EMBL/GenBank/DDBJ databases">
        <title>Genomic analyses of the natural microbiome of Caenorhabditis elegans.</title>
        <authorList>
            <person name="Samuel B."/>
        </authorList>
    </citation>
    <scope>NUCLEOTIDE SEQUENCE [LARGE SCALE GENOMIC DNA]</scope>
    <source>
        <strain evidence="2 3">JUb89</strain>
    </source>
</reference>
<accession>A0A4R1XKJ9</accession>
<organism evidence="2 3">
    <name type="scientific">Acinetobacter calcoaceticus</name>
    <dbReference type="NCBI Taxonomy" id="471"/>
    <lineage>
        <taxon>Bacteria</taxon>
        <taxon>Pseudomonadati</taxon>
        <taxon>Pseudomonadota</taxon>
        <taxon>Gammaproteobacteria</taxon>
        <taxon>Moraxellales</taxon>
        <taxon>Moraxellaceae</taxon>
        <taxon>Acinetobacter</taxon>
        <taxon>Acinetobacter calcoaceticus/baumannii complex</taxon>
    </lineage>
</organism>
<evidence type="ECO:0008006" key="4">
    <source>
        <dbReference type="Google" id="ProtNLM"/>
    </source>
</evidence>
<comment type="caution">
    <text evidence="2">The sequence shown here is derived from an EMBL/GenBank/DDBJ whole genome shotgun (WGS) entry which is preliminary data.</text>
</comment>
<name>A0A4R1XKJ9_ACICA</name>
<feature type="transmembrane region" description="Helical" evidence="1">
    <location>
        <begin position="12"/>
        <end position="35"/>
    </location>
</feature>
<dbReference type="EMBL" id="SLVJ01000019">
    <property type="protein sequence ID" value="TCM63839.1"/>
    <property type="molecule type" value="Genomic_DNA"/>
</dbReference>
<protein>
    <recommendedName>
        <fullName evidence="4">Threonine efflux protein</fullName>
    </recommendedName>
</protein>
<gene>
    <name evidence="2" type="ORF">EC844_11953</name>
</gene>
<keyword evidence="1" id="KW-1133">Transmembrane helix</keyword>
<keyword evidence="1" id="KW-0472">Membrane</keyword>
<feature type="transmembrane region" description="Helical" evidence="1">
    <location>
        <begin position="47"/>
        <end position="65"/>
    </location>
</feature>
<evidence type="ECO:0000313" key="3">
    <source>
        <dbReference type="Proteomes" id="UP000294963"/>
    </source>
</evidence>
<dbReference type="AlphaFoldDB" id="A0A4R1XKJ9"/>
<proteinExistence type="predicted"/>